<feature type="chain" id="PRO_5038881983" evidence="1">
    <location>
        <begin position="23"/>
        <end position="291"/>
    </location>
</feature>
<feature type="signal peptide" evidence="1">
    <location>
        <begin position="1"/>
        <end position="22"/>
    </location>
</feature>
<evidence type="ECO:0000313" key="3">
    <source>
        <dbReference type="Proteomes" id="UP000293995"/>
    </source>
</evidence>
<keyword evidence="1" id="KW-0732">Signal</keyword>
<dbReference type="RefSeq" id="WP_129392310.1">
    <property type="nucleotide sequence ID" value="NZ_CP035494.1"/>
</dbReference>
<protein>
    <submittedName>
        <fullName evidence="2">Uncharacterized protein</fullName>
    </submittedName>
</protein>
<reference evidence="2 3" key="1">
    <citation type="submission" date="2019-01" db="EMBL/GenBank/DDBJ databases">
        <title>Genome sequencing of strain DFW100M-13.</title>
        <authorList>
            <person name="Heo J."/>
            <person name="Kim S.-J."/>
            <person name="Kim J.-S."/>
            <person name="Hong S.-B."/>
            <person name="Kwon S.-W."/>
        </authorList>
    </citation>
    <scope>NUCLEOTIDE SEQUENCE [LARGE SCALE GENOMIC DNA]</scope>
    <source>
        <strain evidence="2 3">DFW100M-13</strain>
    </source>
</reference>
<gene>
    <name evidence="2" type="ORF">ET475_15500</name>
</gene>
<dbReference type="AlphaFoldDB" id="A0A4P6ELZ0"/>
<dbReference type="KEGG" id="mprt:ET475_15500"/>
<dbReference type="EMBL" id="CP035494">
    <property type="protein sequence ID" value="QAY61247.1"/>
    <property type="molecule type" value="Genomic_DNA"/>
</dbReference>
<evidence type="ECO:0000313" key="2">
    <source>
        <dbReference type="EMBL" id="QAY61247.1"/>
    </source>
</evidence>
<keyword evidence="3" id="KW-1185">Reference proteome</keyword>
<name>A0A4P6ELZ0_9MICO</name>
<organism evidence="2 3">
    <name type="scientific">Microbacterium protaetiae</name>
    <dbReference type="NCBI Taxonomy" id="2509458"/>
    <lineage>
        <taxon>Bacteria</taxon>
        <taxon>Bacillati</taxon>
        <taxon>Actinomycetota</taxon>
        <taxon>Actinomycetes</taxon>
        <taxon>Micrococcales</taxon>
        <taxon>Microbacteriaceae</taxon>
        <taxon>Microbacterium</taxon>
    </lineage>
</organism>
<evidence type="ECO:0000256" key="1">
    <source>
        <dbReference type="SAM" id="SignalP"/>
    </source>
</evidence>
<proteinExistence type="predicted"/>
<accession>A0A4P6ELZ0</accession>
<dbReference type="Proteomes" id="UP000293995">
    <property type="component" value="Chromosome"/>
</dbReference>
<sequence length="291" mass="32125">MKWKSALLVGALLLSASAGLPACSSFAPAPDGIELPEKNIDQWVLPLDQFQTRDLTLDTYAENLLVEPCMEDAGYEWKVPYRDAKAKSPMLTALGLWNFNRSVASTYGYHYSMNPPMENAADWEGFQKMTQSISDAEFDTLRACQSEARKAVPSSDDPVNYIMTVASSAEEAAASDPSVTSSESQWRTCMLPLGIADLPDNPLKMPSQSMNVLYGLDDGSWSISDDEVKTATFDFDCRESSGWRKAYYDAEWNAQVAQLDKYGDDIVRMGKRVAAIDKKIDEVIAEHAPAA</sequence>
<dbReference type="OrthoDB" id="3253805at2"/>